<dbReference type="RefSeq" id="WP_169422427.1">
    <property type="nucleotide sequence ID" value="NZ_JABBFX010000004.1"/>
</dbReference>
<feature type="compositionally biased region" description="Basic and acidic residues" evidence="1">
    <location>
        <begin position="174"/>
        <end position="201"/>
    </location>
</feature>
<feature type="compositionally biased region" description="Polar residues" evidence="1">
    <location>
        <begin position="159"/>
        <end position="170"/>
    </location>
</feature>
<accession>A0A848HAM7</accession>
<feature type="region of interest" description="Disordered" evidence="1">
    <location>
        <begin position="76"/>
        <end position="216"/>
    </location>
</feature>
<feature type="signal peptide" evidence="2">
    <location>
        <begin position="1"/>
        <end position="19"/>
    </location>
</feature>
<evidence type="ECO:0000313" key="4">
    <source>
        <dbReference type="Proteomes" id="UP000541185"/>
    </source>
</evidence>
<reference evidence="3 4" key="1">
    <citation type="submission" date="2020-04" db="EMBL/GenBank/DDBJ databases">
        <title>Ramlibacter sp. G-1-2-2 isolated from soil.</title>
        <authorList>
            <person name="Dahal R.H."/>
        </authorList>
    </citation>
    <scope>NUCLEOTIDE SEQUENCE [LARGE SCALE GENOMIC DNA]</scope>
    <source>
        <strain evidence="3 4">G-1-2-2</strain>
    </source>
</reference>
<evidence type="ECO:0000256" key="1">
    <source>
        <dbReference type="SAM" id="MobiDB-lite"/>
    </source>
</evidence>
<dbReference type="Proteomes" id="UP000541185">
    <property type="component" value="Unassembled WGS sequence"/>
</dbReference>
<comment type="caution">
    <text evidence="3">The sequence shown here is derived from an EMBL/GenBank/DDBJ whole genome shotgun (WGS) entry which is preliminary data.</text>
</comment>
<dbReference type="EMBL" id="JABBFX010000004">
    <property type="protein sequence ID" value="NML48086.1"/>
    <property type="molecule type" value="Genomic_DNA"/>
</dbReference>
<name>A0A848HAM7_9BURK</name>
<keyword evidence="2" id="KW-0732">Signal</keyword>
<evidence type="ECO:0000313" key="3">
    <source>
        <dbReference type="EMBL" id="NML48086.1"/>
    </source>
</evidence>
<keyword evidence="4" id="KW-1185">Reference proteome</keyword>
<evidence type="ECO:0000256" key="2">
    <source>
        <dbReference type="SAM" id="SignalP"/>
    </source>
</evidence>
<feature type="compositionally biased region" description="Basic and acidic residues" evidence="1">
    <location>
        <begin position="76"/>
        <end position="151"/>
    </location>
</feature>
<dbReference type="AlphaFoldDB" id="A0A848HAM7"/>
<feature type="chain" id="PRO_5032887683" evidence="2">
    <location>
        <begin position="20"/>
        <end position="216"/>
    </location>
</feature>
<proteinExistence type="predicted"/>
<organism evidence="3 4">
    <name type="scientific">Ramlibacter agri</name>
    <dbReference type="NCBI Taxonomy" id="2728837"/>
    <lineage>
        <taxon>Bacteria</taxon>
        <taxon>Pseudomonadati</taxon>
        <taxon>Pseudomonadota</taxon>
        <taxon>Betaproteobacteria</taxon>
        <taxon>Burkholderiales</taxon>
        <taxon>Comamonadaceae</taxon>
        <taxon>Ramlibacter</taxon>
    </lineage>
</organism>
<gene>
    <name evidence="3" type="ORF">HHL11_30335</name>
</gene>
<protein>
    <submittedName>
        <fullName evidence="3">Uncharacterized protein</fullName>
    </submittedName>
</protein>
<sequence length="216" mass="24400">MKALAAASLLLLATLPALAQDRDQEAERARIKHERDVAQDRFVTEEKACRKHFAVNDCISKAKRTRDDAMAELRRQEVALNDADRKRREEERQRAYNEKFTPEKQQQEGDRRARALEDSARRQKEFDENTAKRATQEADRAAHPRAPKEAKGAPGPQGTPHTANPATSQADAAKVAENREKYEQRQQEAAEHRKAVEERNAKRAKPAASALPPPPN</sequence>